<dbReference type="Proteomes" id="UP000037023">
    <property type="component" value="Unassembled WGS sequence"/>
</dbReference>
<organism evidence="2 3">
    <name type="scientific">Streptomyces viridochromogenes</name>
    <dbReference type="NCBI Taxonomy" id="1938"/>
    <lineage>
        <taxon>Bacteria</taxon>
        <taxon>Bacillati</taxon>
        <taxon>Actinomycetota</taxon>
        <taxon>Actinomycetes</taxon>
        <taxon>Kitasatosporales</taxon>
        <taxon>Streptomycetaceae</taxon>
        <taxon>Streptomyces</taxon>
    </lineage>
</organism>
<dbReference type="EMBL" id="LGUP01000252">
    <property type="protein sequence ID" value="KOG22146.1"/>
    <property type="molecule type" value="Genomic_DNA"/>
</dbReference>
<dbReference type="PANTHER" id="PTHR19328:SF13">
    <property type="entry name" value="HIPL1 PROTEIN"/>
    <property type="match status" value="1"/>
</dbReference>
<reference evidence="2 3" key="1">
    <citation type="submission" date="2015-06" db="EMBL/GenBank/DDBJ databases">
        <authorList>
            <person name="Hoefler B.C."/>
            <person name="Straight P.D."/>
        </authorList>
    </citation>
    <scope>NUCLEOTIDE SEQUENCE [LARGE SCALE GENOMIC DNA]</scope>
    <source>
        <strain evidence="2 3">NRRL 3427</strain>
    </source>
</reference>
<dbReference type="RefSeq" id="WP_200146693.1">
    <property type="nucleotide sequence ID" value="NZ_LGUP01000252.1"/>
</dbReference>
<comment type="caution">
    <text evidence="2">The sequence shown here is derived from an EMBL/GenBank/DDBJ whole genome shotgun (WGS) entry which is preliminary data.</text>
</comment>
<dbReference type="Pfam" id="PF07995">
    <property type="entry name" value="GSDH"/>
    <property type="match status" value="1"/>
</dbReference>
<sequence length="131" mass="14083">SSANTNDLRGKILRIHPEAAGGYTIPAGNLFAPGTALTRPEIYAMGFRNSFRFSVDPETGWISAADYGPDAQYEDPNRGPEGTVEWNLIKAPGNYGWPYCVGDNTPFNDYDFATGTSGAKFNCAAPVNNSP</sequence>
<protein>
    <recommendedName>
        <fullName evidence="1">Glucose/Sorbosone dehydrogenase domain-containing protein</fullName>
    </recommendedName>
</protein>
<gene>
    <name evidence="2" type="ORF">ADK34_22250</name>
</gene>
<proteinExistence type="predicted"/>
<dbReference type="SUPFAM" id="SSF50952">
    <property type="entry name" value="Soluble quinoprotein glucose dehydrogenase"/>
    <property type="match status" value="1"/>
</dbReference>
<dbReference type="InterPro" id="IPR011041">
    <property type="entry name" value="Quinoprot_gluc/sorb_DH_b-prop"/>
</dbReference>
<evidence type="ECO:0000313" key="3">
    <source>
        <dbReference type="Proteomes" id="UP000037023"/>
    </source>
</evidence>
<accession>A0A0L8K8B2</accession>
<dbReference type="AlphaFoldDB" id="A0A0L8K8B2"/>
<evidence type="ECO:0000313" key="2">
    <source>
        <dbReference type="EMBL" id="KOG22146.1"/>
    </source>
</evidence>
<evidence type="ECO:0000259" key="1">
    <source>
        <dbReference type="Pfam" id="PF07995"/>
    </source>
</evidence>
<feature type="non-terminal residue" evidence="2">
    <location>
        <position position="131"/>
    </location>
</feature>
<name>A0A0L8K8B2_STRVR</name>
<feature type="non-terminal residue" evidence="2">
    <location>
        <position position="1"/>
    </location>
</feature>
<dbReference type="InterPro" id="IPR012938">
    <property type="entry name" value="Glc/Sorbosone_DH"/>
</dbReference>
<dbReference type="PANTHER" id="PTHR19328">
    <property type="entry name" value="HEDGEHOG-INTERACTING PROTEIN"/>
    <property type="match status" value="1"/>
</dbReference>
<dbReference type="InterPro" id="IPR011042">
    <property type="entry name" value="6-blade_b-propeller_TolB-like"/>
</dbReference>
<feature type="domain" description="Glucose/Sorbosone dehydrogenase" evidence="1">
    <location>
        <begin position="3"/>
        <end position="101"/>
    </location>
</feature>
<dbReference type="Gene3D" id="2.120.10.30">
    <property type="entry name" value="TolB, C-terminal domain"/>
    <property type="match status" value="1"/>
</dbReference>